<dbReference type="CDD" id="cd06071">
    <property type="entry name" value="Beach"/>
    <property type="match status" value="1"/>
</dbReference>
<dbReference type="InterPro" id="IPR036322">
    <property type="entry name" value="WD40_repeat_dom_sf"/>
</dbReference>
<dbReference type="Proteomes" id="UP000014680">
    <property type="component" value="Unassembled WGS sequence"/>
</dbReference>
<dbReference type="PROSITE" id="PS50197">
    <property type="entry name" value="BEACH"/>
    <property type="match status" value="1"/>
</dbReference>
<dbReference type="AlphaFoldDB" id="A0A0A1UFH6"/>
<dbReference type="PROSITE" id="PS51783">
    <property type="entry name" value="PH_BEACH"/>
    <property type="match status" value="1"/>
</dbReference>
<dbReference type="KEGG" id="eiv:EIN_206500"/>
<organism evidence="3 4">
    <name type="scientific">Entamoeba invadens IP1</name>
    <dbReference type="NCBI Taxonomy" id="370355"/>
    <lineage>
        <taxon>Eukaryota</taxon>
        <taxon>Amoebozoa</taxon>
        <taxon>Evosea</taxon>
        <taxon>Archamoebae</taxon>
        <taxon>Mastigamoebida</taxon>
        <taxon>Entamoebidae</taxon>
        <taxon>Entamoeba</taxon>
    </lineage>
</organism>
<dbReference type="EMBL" id="KB206455">
    <property type="protein sequence ID" value="ELP91653.1"/>
    <property type="molecule type" value="Genomic_DNA"/>
</dbReference>
<dbReference type="SUPFAM" id="SSF50978">
    <property type="entry name" value="WD40 repeat-like"/>
    <property type="match status" value="1"/>
</dbReference>
<dbReference type="InterPro" id="IPR036372">
    <property type="entry name" value="BEACH_dom_sf"/>
</dbReference>
<dbReference type="GO" id="GO:0016020">
    <property type="term" value="C:membrane"/>
    <property type="evidence" value="ECO:0007669"/>
    <property type="project" value="TreeGrafter"/>
</dbReference>
<name>A0A0A1UFH6_ENTIV</name>
<dbReference type="PANTHER" id="PTHR13743">
    <property type="entry name" value="BEIGE/BEACH-RELATED"/>
    <property type="match status" value="1"/>
</dbReference>
<evidence type="ECO:0000259" key="1">
    <source>
        <dbReference type="PROSITE" id="PS50197"/>
    </source>
</evidence>
<protein>
    <submittedName>
        <fullName evidence="3">Beige/beach domain containing protein</fullName>
    </submittedName>
</protein>
<dbReference type="PANTHER" id="PTHR13743:SF112">
    <property type="entry name" value="BEACH DOMAIN-CONTAINING PROTEIN"/>
    <property type="match status" value="1"/>
</dbReference>
<dbReference type="RefSeq" id="XP_004258424.1">
    <property type="nucleotide sequence ID" value="XM_004258376.1"/>
</dbReference>
<reference evidence="3 4" key="1">
    <citation type="submission" date="2012-10" db="EMBL/GenBank/DDBJ databases">
        <authorList>
            <person name="Zafar N."/>
            <person name="Inman J."/>
            <person name="Hall N."/>
            <person name="Lorenzi H."/>
            <person name="Caler E."/>
        </authorList>
    </citation>
    <scope>NUCLEOTIDE SEQUENCE [LARGE SCALE GENOMIC DNA]</scope>
    <source>
        <strain evidence="3 4">IP1</strain>
    </source>
</reference>
<feature type="non-terminal residue" evidence="3">
    <location>
        <position position="1"/>
    </location>
</feature>
<keyword evidence="4" id="KW-1185">Reference proteome</keyword>
<accession>A0A0A1UFH6</accession>
<feature type="domain" description="BEACH-type PH" evidence="2">
    <location>
        <begin position="1"/>
        <end position="103"/>
    </location>
</feature>
<dbReference type="SUPFAM" id="SSF50729">
    <property type="entry name" value="PH domain-like"/>
    <property type="match status" value="1"/>
</dbReference>
<evidence type="ECO:0000313" key="4">
    <source>
        <dbReference type="Proteomes" id="UP000014680"/>
    </source>
</evidence>
<dbReference type="VEuPathDB" id="AmoebaDB:EIN_206500"/>
<dbReference type="Pfam" id="PF02138">
    <property type="entry name" value="Beach"/>
    <property type="match status" value="1"/>
</dbReference>
<dbReference type="SUPFAM" id="SSF81837">
    <property type="entry name" value="BEACH domain"/>
    <property type="match status" value="1"/>
</dbReference>
<dbReference type="InterPro" id="IPR000409">
    <property type="entry name" value="BEACH_dom"/>
</dbReference>
<evidence type="ECO:0000259" key="2">
    <source>
        <dbReference type="PROSITE" id="PS51783"/>
    </source>
</evidence>
<dbReference type="GO" id="GO:0008104">
    <property type="term" value="P:intracellular protein localization"/>
    <property type="evidence" value="ECO:0007669"/>
    <property type="project" value="TreeGrafter"/>
</dbReference>
<gene>
    <name evidence="3" type="ORF">EIN_206500</name>
</gene>
<feature type="domain" description="BEACH" evidence="1">
    <location>
        <begin position="109"/>
        <end position="400"/>
    </location>
</feature>
<dbReference type="GeneID" id="14890604"/>
<dbReference type="Gene3D" id="1.10.1540.10">
    <property type="entry name" value="BEACH domain"/>
    <property type="match status" value="1"/>
</dbReference>
<dbReference type="InterPro" id="IPR023362">
    <property type="entry name" value="PH-BEACH_dom"/>
</dbReference>
<dbReference type="GO" id="GO:0005829">
    <property type="term" value="C:cytosol"/>
    <property type="evidence" value="ECO:0007669"/>
    <property type="project" value="TreeGrafter"/>
</dbReference>
<dbReference type="SMART" id="SM01026">
    <property type="entry name" value="Beach"/>
    <property type="match status" value="1"/>
</dbReference>
<dbReference type="OrthoDB" id="29427at2759"/>
<dbReference type="InterPro" id="IPR050865">
    <property type="entry name" value="BEACH_Domain"/>
</dbReference>
<dbReference type="GO" id="GO:0019901">
    <property type="term" value="F:protein kinase binding"/>
    <property type="evidence" value="ECO:0007669"/>
    <property type="project" value="TreeGrafter"/>
</dbReference>
<proteinExistence type="predicted"/>
<sequence>NMVECDWVTPKAFEYVKNFQGPIVIPIIFEITDKEVVVTPNFPLETSEKYLQLFRYELKDIKEVLMKRYVTVFNGLEIYFPNHSEYFVFQNELVAKRVYFRLLLSTNLLDETLEEKVNKASEKWANGKMSNFEYLMRLNELASRSYNDMSHYPIFPWVIQDYTSTHLDLNNPSIYRPLDLPIPCVNFKRHRDEMKRFDELFGECGAIKDQEKYMYSTFYSACDYVFHFLVRVEPFTSMFIKMNENHYDRPERMFYSVGHTWDICMSSTQCNIELIPEFFYLPDFLKNENLFNFGVNPVTNSQVGDVSLPPWAKSPEEFIQLNHQALESPLISATLNRWIDLIFGYKSCGEEALKADNLYHPSCYVTEQVRTAEENDVLMKRALFSGQVPVQLFKKSHIERKYQMPLIVDVCKESCLSEEFKSGEEIVSVCLEEKGMMVFTEKNTMRVPGLLSLTHKKNNIGSKKGEKKWYSYDKKYSISLICGVVRVFSDTKNYTLKCSEVSECEVIMYEEHNYLIFGCVDSLLGVVELGFETPVYLNAHVEKISCICFEESSGVLVIGDVGGVVSCYRCGTWRYLWHIALGDKWKNTIVSVVVVDQYIYVMTEGGMFSLSMKGKVVSFLDFVGRKLVKSFVPFTVCVVAKNNELCFVSTVQLSCLPIEVDMPDLSEEIVVNVFFKFNSVYMITESGRIVRIYMKMFENK</sequence>
<evidence type="ECO:0000313" key="3">
    <source>
        <dbReference type="EMBL" id="ELP91653.1"/>
    </source>
</evidence>